<dbReference type="RefSeq" id="WP_170195877.1">
    <property type="nucleotide sequence ID" value="NZ_JABBNB010000022.1"/>
</dbReference>
<dbReference type="Pfam" id="PF08338">
    <property type="entry name" value="DUF1731"/>
    <property type="match status" value="1"/>
</dbReference>
<reference evidence="4 5" key="1">
    <citation type="submission" date="2020-04" db="EMBL/GenBank/DDBJ databases">
        <title>Gordonia sp. nov. TBRC 11910.</title>
        <authorList>
            <person name="Suriyachadkun C."/>
        </authorList>
    </citation>
    <scope>NUCLEOTIDE SEQUENCE [LARGE SCALE GENOMIC DNA]</scope>
    <source>
        <strain evidence="4 5">TBRC 11910</strain>
    </source>
</reference>
<evidence type="ECO:0000313" key="5">
    <source>
        <dbReference type="Proteomes" id="UP000550729"/>
    </source>
</evidence>
<dbReference type="Proteomes" id="UP000550729">
    <property type="component" value="Unassembled WGS sequence"/>
</dbReference>
<protein>
    <submittedName>
        <fullName evidence="4">TIGR01777 family protein</fullName>
    </submittedName>
</protein>
<comment type="caution">
    <text evidence="4">The sequence shown here is derived from an EMBL/GenBank/DDBJ whole genome shotgun (WGS) entry which is preliminary data.</text>
</comment>
<sequence length="295" mass="31525">MRIVVAGSSGLIGSALVDSLRSGGHSVARLVRREPYNDDEFSWDPESFGVPPDSIAGADAVVNLGGVSVGGWRWTGSFKQELRDSRITPTEVLAEAVAMAGVPVLLNASATGFYGNTGDHIATEADHAGDGFLAELVTEWEAAATEATKGYDTRVAFLRTAPVLSSRGGILGKLRLPFQLGLGAQFGDGRQYFSWISLADEVRAIEYLLTNDIAGPVNLAAPEPVRFKEFARQFAHSLHRPALLRIPGAAATIVGGEMAREMILYSQRVVPAVLSDHGFTFEHPTLTTALEYARG</sequence>
<dbReference type="Gene3D" id="3.40.50.720">
    <property type="entry name" value="NAD(P)-binding Rossmann-like Domain"/>
    <property type="match status" value="1"/>
</dbReference>
<comment type="similarity">
    <text evidence="1">Belongs to the NAD(P)-dependent epimerase/dehydratase family. SDR39U1 subfamily.</text>
</comment>
<dbReference type="PANTHER" id="PTHR11092:SF0">
    <property type="entry name" value="EPIMERASE FAMILY PROTEIN SDR39U1"/>
    <property type="match status" value="1"/>
</dbReference>
<organism evidence="4 5">
    <name type="scientific">Gordonia asplenii</name>
    <dbReference type="NCBI Taxonomy" id="2725283"/>
    <lineage>
        <taxon>Bacteria</taxon>
        <taxon>Bacillati</taxon>
        <taxon>Actinomycetota</taxon>
        <taxon>Actinomycetes</taxon>
        <taxon>Mycobacteriales</taxon>
        <taxon>Gordoniaceae</taxon>
        <taxon>Gordonia</taxon>
    </lineage>
</organism>
<name>A0A848KYE1_9ACTN</name>
<proteinExistence type="inferred from homology"/>
<feature type="domain" description="DUF1731" evidence="3">
    <location>
        <begin position="246"/>
        <end position="291"/>
    </location>
</feature>
<keyword evidence="5" id="KW-1185">Reference proteome</keyword>
<dbReference type="InterPro" id="IPR036291">
    <property type="entry name" value="NAD(P)-bd_dom_sf"/>
</dbReference>
<dbReference type="NCBIfam" id="TIGR01777">
    <property type="entry name" value="yfcH"/>
    <property type="match status" value="1"/>
</dbReference>
<evidence type="ECO:0000256" key="1">
    <source>
        <dbReference type="ARBA" id="ARBA00009353"/>
    </source>
</evidence>
<accession>A0A848KYE1</accession>
<evidence type="ECO:0000313" key="4">
    <source>
        <dbReference type="EMBL" id="NMO03379.1"/>
    </source>
</evidence>
<dbReference type="SUPFAM" id="SSF51735">
    <property type="entry name" value="NAD(P)-binding Rossmann-fold domains"/>
    <property type="match status" value="1"/>
</dbReference>
<dbReference type="AlphaFoldDB" id="A0A848KYE1"/>
<dbReference type="InterPro" id="IPR013549">
    <property type="entry name" value="DUF1731"/>
</dbReference>
<dbReference type="PANTHER" id="PTHR11092">
    <property type="entry name" value="SUGAR NUCLEOTIDE EPIMERASE RELATED"/>
    <property type="match status" value="1"/>
</dbReference>
<dbReference type="InterPro" id="IPR001509">
    <property type="entry name" value="Epimerase_deHydtase"/>
</dbReference>
<dbReference type="InterPro" id="IPR010099">
    <property type="entry name" value="SDR39U1"/>
</dbReference>
<gene>
    <name evidence="4" type="ORF">HH308_19375</name>
</gene>
<evidence type="ECO:0000259" key="2">
    <source>
        <dbReference type="Pfam" id="PF01370"/>
    </source>
</evidence>
<evidence type="ECO:0000259" key="3">
    <source>
        <dbReference type="Pfam" id="PF08338"/>
    </source>
</evidence>
<dbReference type="Pfam" id="PF01370">
    <property type="entry name" value="Epimerase"/>
    <property type="match status" value="1"/>
</dbReference>
<dbReference type="EMBL" id="JABBNB010000022">
    <property type="protein sequence ID" value="NMO03379.1"/>
    <property type="molecule type" value="Genomic_DNA"/>
</dbReference>
<feature type="domain" description="NAD-dependent epimerase/dehydratase" evidence="2">
    <location>
        <begin position="3"/>
        <end position="212"/>
    </location>
</feature>